<dbReference type="Gene3D" id="3.30.1240.10">
    <property type="match status" value="1"/>
</dbReference>
<dbReference type="NCBIfam" id="TIGR00099">
    <property type="entry name" value="Cof-subfamily"/>
    <property type="match status" value="1"/>
</dbReference>
<dbReference type="GO" id="GO:0016791">
    <property type="term" value="F:phosphatase activity"/>
    <property type="evidence" value="ECO:0007669"/>
    <property type="project" value="TreeGrafter"/>
</dbReference>
<dbReference type="PROSITE" id="PS01229">
    <property type="entry name" value="COF_2"/>
    <property type="match status" value="1"/>
</dbReference>
<dbReference type="PANTHER" id="PTHR10000">
    <property type="entry name" value="PHOSPHOSERINE PHOSPHATASE"/>
    <property type="match status" value="1"/>
</dbReference>
<sequence>MKKLAFFDLDGTLCSGGSLQVEEETIAAFRELKENEVLPIIATGRSFYEVEELLALLEAEHFVLSNGCYVQFAGKTILNARFSNNEIETILNIANKNKLSAGFFNQQGFAVTNLSKVVKEHVTYMGIHDVPIAADFYQTNPVSFMNLYLNTELEERISGELAAVADTVRFAPLAIDVLPKNVSKGTAIQKLLKSMAGSELETYAFGDQNNDLSMFQLVDHGIAMRHGTEQLKSCASYVAKTNNGVVEGLKHHGLIS</sequence>
<dbReference type="InterPro" id="IPR036412">
    <property type="entry name" value="HAD-like_sf"/>
</dbReference>
<name>R2NQQ0_9ENTE</name>
<dbReference type="RefSeq" id="WP_010742217.1">
    <property type="nucleotide sequence ID" value="NZ_KB946251.1"/>
</dbReference>
<evidence type="ECO:0000313" key="4">
    <source>
        <dbReference type="Proteomes" id="UP000014148"/>
    </source>
</evidence>
<reference evidence="1 3" key="1">
    <citation type="submission" date="2013-02" db="EMBL/GenBank/DDBJ databases">
        <title>The Genome Sequence of Enterococcus malodoratus ATCC_43197.</title>
        <authorList>
            <consortium name="The Broad Institute Genome Sequencing Platform"/>
            <consortium name="The Broad Institute Genome Sequencing Center for Infectious Disease"/>
            <person name="Earl A.M."/>
            <person name="Gilmore M.S."/>
            <person name="Lebreton F."/>
            <person name="Walker B."/>
            <person name="Young S.K."/>
            <person name="Zeng Q."/>
            <person name="Gargeya S."/>
            <person name="Fitzgerald M."/>
            <person name="Haas B."/>
            <person name="Abouelleil A."/>
            <person name="Alvarado L."/>
            <person name="Arachchi H.M."/>
            <person name="Berlin A.M."/>
            <person name="Chapman S.B."/>
            <person name="Dewar J."/>
            <person name="Goldberg J."/>
            <person name="Griggs A."/>
            <person name="Gujja S."/>
            <person name="Hansen M."/>
            <person name="Howarth C."/>
            <person name="Imamovic A."/>
            <person name="Larimer J."/>
            <person name="McCowan C."/>
            <person name="Murphy C."/>
            <person name="Neiman D."/>
            <person name="Pearson M."/>
            <person name="Priest M."/>
            <person name="Roberts A."/>
            <person name="Saif S."/>
            <person name="Shea T."/>
            <person name="Sisk P."/>
            <person name="Sykes S."/>
            <person name="Wortman J."/>
            <person name="Nusbaum C."/>
            <person name="Birren B."/>
        </authorList>
    </citation>
    <scope>NUCLEOTIDE SEQUENCE [LARGE SCALE GENOMIC DNA]</scope>
    <source>
        <strain evidence="1 3">ATCC 43197</strain>
    </source>
</reference>
<dbReference type="eggNOG" id="COG0561">
    <property type="taxonomic scope" value="Bacteria"/>
</dbReference>
<evidence type="ECO:0000313" key="1">
    <source>
        <dbReference type="EMBL" id="EOH74352.1"/>
    </source>
</evidence>
<dbReference type="InterPro" id="IPR023214">
    <property type="entry name" value="HAD_sf"/>
</dbReference>
<dbReference type="NCBIfam" id="TIGR01484">
    <property type="entry name" value="HAD-SF-IIB"/>
    <property type="match status" value="1"/>
</dbReference>
<reference evidence="2 4" key="2">
    <citation type="submission" date="2013-03" db="EMBL/GenBank/DDBJ databases">
        <title>The Genome Sequence of Enterococcus malodoratus ATCC_43197 (PacBio/Illumina hybrid assembly).</title>
        <authorList>
            <consortium name="The Broad Institute Genomics Platform"/>
            <consortium name="The Broad Institute Genome Sequencing Center for Infectious Disease"/>
            <person name="Earl A."/>
            <person name="Russ C."/>
            <person name="Gilmore M."/>
            <person name="Surin D."/>
            <person name="Walker B."/>
            <person name="Young S."/>
            <person name="Zeng Q."/>
            <person name="Gargeya S."/>
            <person name="Fitzgerald M."/>
            <person name="Haas B."/>
            <person name="Abouelleil A."/>
            <person name="Allen A.W."/>
            <person name="Alvarado L."/>
            <person name="Arachchi H.M."/>
            <person name="Berlin A.M."/>
            <person name="Chapman S.B."/>
            <person name="Gainer-Dewar J."/>
            <person name="Goldberg J."/>
            <person name="Griggs A."/>
            <person name="Gujja S."/>
            <person name="Hansen M."/>
            <person name="Howarth C."/>
            <person name="Imamovic A."/>
            <person name="Ireland A."/>
            <person name="Larimer J."/>
            <person name="McCowan C."/>
            <person name="Murphy C."/>
            <person name="Pearson M."/>
            <person name="Poon T.W."/>
            <person name="Priest M."/>
            <person name="Roberts A."/>
            <person name="Saif S."/>
            <person name="Shea T."/>
            <person name="Sisk P."/>
            <person name="Sykes S."/>
            <person name="Wortman J."/>
            <person name="Nusbaum C."/>
            <person name="Birren B."/>
        </authorList>
    </citation>
    <scope>NUCLEOTIDE SEQUENCE [LARGE SCALE GENOMIC DNA]</scope>
    <source>
        <strain evidence="2 4">ATCC 43197</strain>
    </source>
</reference>
<dbReference type="SUPFAM" id="SSF56784">
    <property type="entry name" value="HAD-like"/>
    <property type="match status" value="1"/>
</dbReference>
<dbReference type="PATRIC" id="fig|1158601.3.peg.3395"/>
<dbReference type="Gene3D" id="3.40.50.1000">
    <property type="entry name" value="HAD superfamily/HAD-like"/>
    <property type="match status" value="1"/>
</dbReference>
<dbReference type="SFLD" id="SFLDS00003">
    <property type="entry name" value="Haloacid_Dehalogenase"/>
    <property type="match status" value="1"/>
</dbReference>
<gene>
    <name evidence="2" type="ORF">I585_02603</name>
    <name evidence="1" type="ORF">UAI_03421</name>
</gene>
<dbReference type="GO" id="GO:0005829">
    <property type="term" value="C:cytosol"/>
    <property type="evidence" value="ECO:0007669"/>
    <property type="project" value="TreeGrafter"/>
</dbReference>
<evidence type="ECO:0000313" key="3">
    <source>
        <dbReference type="Proteomes" id="UP000013783"/>
    </source>
</evidence>
<dbReference type="EMBL" id="AJAK01000022">
    <property type="protein sequence ID" value="EOH74352.1"/>
    <property type="molecule type" value="Genomic_DNA"/>
</dbReference>
<dbReference type="GO" id="GO:0000287">
    <property type="term" value="F:magnesium ion binding"/>
    <property type="evidence" value="ECO:0007669"/>
    <property type="project" value="TreeGrafter"/>
</dbReference>
<dbReference type="EMBL" id="ASWA01000003">
    <property type="protein sequence ID" value="EOT67082.1"/>
    <property type="molecule type" value="Genomic_DNA"/>
</dbReference>
<dbReference type="InterPro" id="IPR000150">
    <property type="entry name" value="Cof"/>
</dbReference>
<protein>
    <submittedName>
        <fullName evidence="1">Cof-like hydrolase</fullName>
    </submittedName>
</protein>
<keyword evidence="4" id="KW-1185">Reference proteome</keyword>
<organism evidence="1 3">
    <name type="scientific">Enterococcus malodoratus ATCC 43197</name>
    <dbReference type="NCBI Taxonomy" id="1158601"/>
    <lineage>
        <taxon>Bacteria</taxon>
        <taxon>Bacillati</taxon>
        <taxon>Bacillota</taxon>
        <taxon>Bacilli</taxon>
        <taxon>Lactobacillales</taxon>
        <taxon>Enterococcaceae</taxon>
        <taxon>Enterococcus</taxon>
    </lineage>
</organism>
<dbReference type="Proteomes" id="UP000013783">
    <property type="component" value="Unassembled WGS sequence"/>
</dbReference>
<keyword evidence="1" id="KW-0378">Hydrolase</keyword>
<dbReference type="SFLD" id="SFLDG01140">
    <property type="entry name" value="C2.B:_Phosphomannomutase_and_P"/>
    <property type="match status" value="1"/>
</dbReference>
<dbReference type="OrthoDB" id="9810101at2"/>
<evidence type="ECO:0000313" key="2">
    <source>
        <dbReference type="EMBL" id="EOT67082.1"/>
    </source>
</evidence>
<comment type="caution">
    <text evidence="1">The sequence shown here is derived from an EMBL/GenBank/DDBJ whole genome shotgun (WGS) entry which is preliminary data.</text>
</comment>
<accession>R2NQQ0</accession>
<dbReference type="STRING" id="71451.RV07_GL002841"/>
<dbReference type="Pfam" id="PF08282">
    <property type="entry name" value="Hydrolase_3"/>
    <property type="match status" value="1"/>
</dbReference>
<proteinExistence type="predicted"/>
<dbReference type="AlphaFoldDB" id="R2NQQ0"/>
<dbReference type="PANTHER" id="PTHR10000:SF25">
    <property type="entry name" value="PHOSPHATASE YKRA-RELATED"/>
    <property type="match status" value="1"/>
</dbReference>
<dbReference type="InterPro" id="IPR006379">
    <property type="entry name" value="HAD-SF_hydro_IIB"/>
</dbReference>
<dbReference type="Proteomes" id="UP000014148">
    <property type="component" value="Unassembled WGS sequence"/>
</dbReference>